<feature type="compositionally biased region" description="Basic and acidic residues" evidence="3">
    <location>
        <begin position="38"/>
        <end position="59"/>
    </location>
</feature>
<keyword evidence="1" id="KW-0649">Protein kinase inhibitor</keyword>
<evidence type="ECO:0008006" key="5">
    <source>
        <dbReference type="Google" id="ProtNLM"/>
    </source>
</evidence>
<dbReference type="EMBL" id="KK198762">
    <property type="protein sequence ID" value="KCW50720.1"/>
    <property type="molecule type" value="Genomic_DNA"/>
</dbReference>
<dbReference type="GO" id="GO:0004860">
    <property type="term" value="F:protein kinase inhibitor activity"/>
    <property type="evidence" value="ECO:0007669"/>
    <property type="project" value="UniProtKB-KW"/>
</dbReference>
<reference evidence="4" key="1">
    <citation type="submission" date="2013-07" db="EMBL/GenBank/DDBJ databases">
        <title>The genome of Eucalyptus grandis.</title>
        <authorList>
            <person name="Schmutz J."/>
            <person name="Hayes R."/>
            <person name="Myburg A."/>
            <person name="Tuskan G."/>
            <person name="Grattapaglia D."/>
            <person name="Rokhsar D.S."/>
        </authorList>
    </citation>
    <scope>NUCLEOTIDE SEQUENCE</scope>
    <source>
        <tissue evidence="4">Leaf extractions</tissue>
    </source>
</reference>
<feature type="region of interest" description="Disordered" evidence="3">
    <location>
        <begin position="1"/>
        <end position="72"/>
    </location>
</feature>
<evidence type="ECO:0000313" key="4">
    <source>
        <dbReference type="EMBL" id="KCW50720.1"/>
    </source>
</evidence>
<protein>
    <recommendedName>
        <fullName evidence="5">Cyclin-dependent protein kinase inhibitor SMR2</fullName>
    </recommendedName>
</protein>
<organism evidence="4">
    <name type="scientific">Eucalyptus grandis</name>
    <name type="common">Flooded gum</name>
    <dbReference type="NCBI Taxonomy" id="71139"/>
    <lineage>
        <taxon>Eukaryota</taxon>
        <taxon>Viridiplantae</taxon>
        <taxon>Streptophyta</taxon>
        <taxon>Embryophyta</taxon>
        <taxon>Tracheophyta</taxon>
        <taxon>Spermatophyta</taxon>
        <taxon>Magnoliopsida</taxon>
        <taxon>eudicotyledons</taxon>
        <taxon>Gunneridae</taxon>
        <taxon>Pentapetalae</taxon>
        <taxon>rosids</taxon>
        <taxon>malvids</taxon>
        <taxon>Myrtales</taxon>
        <taxon>Myrtaceae</taxon>
        <taxon>Myrtoideae</taxon>
        <taxon>Eucalypteae</taxon>
        <taxon>Eucalyptus</taxon>
    </lineage>
</organism>
<sequence length="121" mass="13829">MPRDHSSSHQTPLKPQELPRCLGTDEEEGESETTNFDRPSDDTDHGDEQCRTPTSEHHKIPAIRSCPPTPRKPVHLLPVSFQNKRKLHFFESTSKGREELDSFFQSSFKLSPAVKKRCMSV</sequence>
<evidence type="ECO:0000256" key="3">
    <source>
        <dbReference type="SAM" id="MobiDB-lite"/>
    </source>
</evidence>
<proteinExistence type="predicted"/>
<dbReference type="AlphaFoldDB" id="A0A059ABF5"/>
<keyword evidence="2" id="KW-0131">Cell cycle</keyword>
<dbReference type="InterPro" id="IPR040389">
    <property type="entry name" value="SMR"/>
</dbReference>
<name>A0A059ABF5_EUCGR</name>
<dbReference type="PANTHER" id="PTHR33142">
    <property type="entry name" value="CYCLIN-DEPENDENT PROTEIN KINASE INHIBITOR SMR13"/>
    <property type="match status" value="1"/>
</dbReference>
<accession>A0A059ABF5</accession>
<evidence type="ECO:0000256" key="2">
    <source>
        <dbReference type="ARBA" id="ARBA00023306"/>
    </source>
</evidence>
<dbReference type="GO" id="GO:0032875">
    <property type="term" value="P:regulation of DNA endoreduplication"/>
    <property type="evidence" value="ECO:0007669"/>
    <property type="project" value="InterPro"/>
</dbReference>
<dbReference type="OMA" id="GDEQCRT"/>
<dbReference type="Gramene" id="KCW50720">
    <property type="protein sequence ID" value="KCW50720"/>
    <property type="gene ID" value="EUGRSUZ_J00398"/>
</dbReference>
<gene>
    <name evidence="4" type="ORF">EUGRSUZ_J00398</name>
</gene>
<dbReference type="InParanoid" id="A0A059ABF5"/>
<evidence type="ECO:0000256" key="1">
    <source>
        <dbReference type="ARBA" id="ARBA00023013"/>
    </source>
</evidence>
<dbReference type="PANTHER" id="PTHR33142:SF13">
    <property type="entry name" value="CYCLIN-DEPENDENT PROTEIN KINASE INHIBITOR SMR1"/>
    <property type="match status" value="1"/>
</dbReference>